<gene>
    <name evidence="1" type="ORF">FUAX_18020</name>
</gene>
<sequence>MSDNDTLFFATPKTNHLSAPVKADSDIWHALWIRFGITDKHTMP</sequence>
<name>A0AAU9DEK3_9BACT</name>
<accession>A0AAU9DEK3</accession>
<dbReference type="Proteomes" id="UP001348817">
    <property type="component" value="Chromosome"/>
</dbReference>
<evidence type="ECO:0000313" key="2">
    <source>
        <dbReference type="Proteomes" id="UP001348817"/>
    </source>
</evidence>
<organism evidence="1 2">
    <name type="scientific">Fulvitalea axinellae</name>
    <dbReference type="NCBI Taxonomy" id="1182444"/>
    <lineage>
        <taxon>Bacteria</taxon>
        <taxon>Pseudomonadati</taxon>
        <taxon>Bacteroidota</taxon>
        <taxon>Cytophagia</taxon>
        <taxon>Cytophagales</taxon>
        <taxon>Persicobacteraceae</taxon>
        <taxon>Fulvitalea</taxon>
    </lineage>
</organism>
<proteinExistence type="predicted"/>
<dbReference type="AlphaFoldDB" id="A0AAU9DEK3"/>
<keyword evidence="2" id="KW-1185">Reference proteome</keyword>
<reference evidence="1 2" key="1">
    <citation type="submission" date="2021-12" db="EMBL/GenBank/DDBJ databases">
        <title>Genome sequencing of bacteria with rrn-lacking chromosome and rrn-plasmid.</title>
        <authorList>
            <person name="Anda M."/>
            <person name="Iwasaki W."/>
        </authorList>
    </citation>
    <scope>NUCLEOTIDE SEQUENCE [LARGE SCALE GENOMIC DNA]</scope>
    <source>
        <strain evidence="1 2">DSM 100852</strain>
    </source>
</reference>
<dbReference type="KEGG" id="fax:FUAX_18020"/>
<protein>
    <submittedName>
        <fullName evidence="1">Uncharacterized protein</fullName>
    </submittedName>
</protein>
<dbReference type="EMBL" id="AP025314">
    <property type="protein sequence ID" value="BDD09370.1"/>
    <property type="molecule type" value="Genomic_DNA"/>
</dbReference>
<evidence type="ECO:0000313" key="1">
    <source>
        <dbReference type="EMBL" id="BDD09370.1"/>
    </source>
</evidence>